<dbReference type="EMBL" id="BPLQ01010388">
    <property type="protein sequence ID" value="GIY50475.1"/>
    <property type="molecule type" value="Genomic_DNA"/>
</dbReference>
<evidence type="ECO:0000313" key="2">
    <source>
        <dbReference type="Proteomes" id="UP001054837"/>
    </source>
</evidence>
<comment type="caution">
    <text evidence="1">The sequence shown here is derived from an EMBL/GenBank/DDBJ whole genome shotgun (WGS) entry which is preliminary data.</text>
</comment>
<evidence type="ECO:0000313" key="1">
    <source>
        <dbReference type="EMBL" id="GIY50475.1"/>
    </source>
</evidence>
<protein>
    <submittedName>
        <fullName evidence="1">Uncharacterized protein</fullName>
    </submittedName>
</protein>
<accession>A0AAV4TXN9</accession>
<name>A0AAV4TXN9_9ARAC</name>
<reference evidence="1 2" key="1">
    <citation type="submission" date="2021-06" db="EMBL/GenBank/DDBJ databases">
        <title>Caerostris darwini draft genome.</title>
        <authorList>
            <person name="Kono N."/>
            <person name="Arakawa K."/>
        </authorList>
    </citation>
    <scope>NUCLEOTIDE SEQUENCE [LARGE SCALE GENOMIC DNA]</scope>
</reference>
<gene>
    <name evidence="1" type="ORF">CDAR_254251</name>
</gene>
<dbReference type="Proteomes" id="UP001054837">
    <property type="component" value="Unassembled WGS sequence"/>
</dbReference>
<keyword evidence="2" id="KW-1185">Reference proteome</keyword>
<dbReference type="AlphaFoldDB" id="A0AAV4TXN9"/>
<proteinExistence type="predicted"/>
<sequence length="109" mass="12297">MVVLCAGTIRCATIKRDKGAEKPSFKSGSAVMNRPLIAFGTVFSKSHSDEICRCTRFGERDLLFFNTGQHCLRNCKSLPLDNAKGVSFCTALLKFFFFPFYFSFQRFAT</sequence>
<organism evidence="1 2">
    <name type="scientific">Caerostris darwini</name>
    <dbReference type="NCBI Taxonomy" id="1538125"/>
    <lineage>
        <taxon>Eukaryota</taxon>
        <taxon>Metazoa</taxon>
        <taxon>Ecdysozoa</taxon>
        <taxon>Arthropoda</taxon>
        <taxon>Chelicerata</taxon>
        <taxon>Arachnida</taxon>
        <taxon>Araneae</taxon>
        <taxon>Araneomorphae</taxon>
        <taxon>Entelegynae</taxon>
        <taxon>Araneoidea</taxon>
        <taxon>Araneidae</taxon>
        <taxon>Caerostris</taxon>
    </lineage>
</organism>